<dbReference type="OrthoDB" id="2014869at2759"/>
<keyword evidence="8" id="KW-1185">Reference proteome</keyword>
<proteinExistence type="inferred from homology"/>
<dbReference type="Gene3D" id="3.30.70.80">
    <property type="entry name" value="Peptidase S8 propeptide/proteinase inhibitor I9"/>
    <property type="match status" value="1"/>
</dbReference>
<evidence type="ECO:0000313" key="8">
    <source>
        <dbReference type="Proteomes" id="UP001058974"/>
    </source>
</evidence>
<feature type="compositionally biased region" description="Basic and acidic residues" evidence="4">
    <location>
        <begin position="186"/>
        <end position="195"/>
    </location>
</feature>
<protein>
    <recommendedName>
        <fullName evidence="6">Inhibitor I9 domain-containing protein</fullName>
    </recommendedName>
</protein>
<sequence>MLQYIFFFMPLLGGVSSSYDGPLYDSAANTKVNTLPLYDYAGDTIKDEASCLLHYNYLLQQATDSNSTTKTILYYYWCSFNGFVAKLTENEADKMAGVVGVISVLPDEKRQLLTREVERQNYESDVIVGVIDSGIWPESKSFNDKGFSPPPAKWKGSCQAFDFTCNNKIIGAKFYPPLHHNALSSKDIESPRDSSGHGTHTTSTVEFR</sequence>
<keyword evidence="3 5" id="KW-0732">Signal</keyword>
<dbReference type="PANTHER" id="PTHR10795">
    <property type="entry name" value="PROPROTEIN CONVERTASE SUBTILISIN/KEXIN"/>
    <property type="match status" value="1"/>
</dbReference>
<gene>
    <name evidence="7" type="ORF">KIW84_021262</name>
</gene>
<evidence type="ECO:0000256" key="4">
    <source>
        <dbReference type="SAM" id="MobiDB-lite"/>
    </source>
</evidence>
<evidence type="ECO:0000256" key="3">
    <source>
        <dbReference type="ARBA" id="ARBA00022729"/>
    </source>
</evidence>
<evidence type="ECO:0000313" key="7">
    <source>
        <dbReference type="EMBL" id="KAI5434335.1"/>
    </source>
</evidence>
<comment type="subcellular location">
    <subcellularLocation>
        <location evidence="1">Secreted</location>
    </subcellularLocation>
</comment>
<comment type="similarity">
    <text evidence="2">Belongs to the peptidase S8 family.</text>
</comment>
<accession>A0A9D4YB75</accession>
<feature type="region of interest" description="Disordered" evidence="4">
    <location>
        <begin position="185"/>
        <end position="208"/>
    </location>
</feature>
<dbReference type="Pfam" id="PF05922">
    <property type="entry name" value="Inhibitor_I9"/>
    <property type="match status" value="1"/>
</dbReference>
<dbReference type="InterPro" id="IPR010259">
    <property type="entry name" value="S8pro/Inhibitor_I9"/>
</dbReference>
<dbReference type="Gene3D" id="3.40.50.200">
    <property type="entry name" value="Peptidase S8/S53 domain"/>
    <property type="match status" value="1"/>
</dbReference>
<evidence type="ECO:0000256" key="2">
    <source>
        <dbReference type="ARBA" id="ARBA00011073"/>
    </source>
</evidence>
<dbReference type="GO" id="GO:0005576">
    <property type="term" value="C:extracellular region"/>
    <property type="evidence" value="ECO:0007669"/>
    <property type="project" value="UniProtKB-SubCell"/>
</dbReference>
<dbReference type="InterPro" id="IPR036852">
    <property type="entry name" value="Peptidase_S8/S53_dom_sf"/>
</dbReference>
<evidence type="ECO:0000259" key="6">
    <source>
        <dbReference type="Pfam" id="PF05922"/>
    </source>
</evidence>
<dbReference type="EMBL" id="JAMSHJ010000002">
    <property type="protein sequence ID" value="KAI5434335.1"/>
    <property type="molecule type" value="Genomic_DNA"/>
</dbReference>
<dbReference type="Gramene" id="Psat02G0126200-T1">
    <property type="protein sequence ID" value="KAI5434335.1"/>
    <property type="gene ID" value="KIW84_021262"/>
</dbReference>
<feature type="chain" id="PRO_5039423404" description="Inhibitor I9 domain-containing protein" evidence="5">
    <location>
        <begin position="18"/>
        <end position="208"/>
    </location>
</feature>
<evidence type="ECO:0000256" key="1">
    <source>
        <dbReference type="ARBA" id="ARBA00004613"/>
    </source>
</evidence>
<feature type="signal peptide" evidence="5">
    <location>
        <begin position="1"/>
        <end position="17"/>
    </location>
</feature>
<dbReference type="AlphaFoldDB" id="A0A9D4YB75"/>
<feature type="domain" description="Inhibitor I9" evidence="6">
    <location>
        <begin position="54"/>
        <end position="112"/>
    </location>
</feature>
<feature type="compositionally biased region" description="Low complexity" evidence="4">
    <location>
        <begin position="196"/>
        <end position="208"/>
    </location>
</feature>
<dbReference type="SUPFAM" id="SSF52743">
    <property type="entry name" value="Subtilisin-like"/>
    <property type="match status" value="1"/>
</dbReference>
<dbReference type="GO" id="GO:0004252">
    <property type="term" value="F:serine-type endopeptidase activity"/>
    <property type="evidence" value="ECO:0007669"/>
    <property type="project" value="InterPro"/>
</dbReference>
<reference evidence="7 8" key="1">
    <citation type="journal article" date="2022" name="Nat. Genet.">
        <title>Improved pea reference genome and pan-genome highlight genomic features and evolutionary characteristics.</title>
        <authorList>
            <person name="Yang T."/>
            <person name="Liu R."/>
            <person name="Luo Y."/>
            <person name="Hu S."/>
            <person name="Wang D."/>
            <person name="Wang C."/>
            <person name="Pandey M.K."/>
            <person name="Ge S."/>
            <person name="Xu Q."/>
            <person name="Li N."/>
            <person name="Li G."/>
            <person name="Huang Y."/>
            <person name="Saxena R.K."/>
            <person name="Ji Y."/>
            <person name="Li M."/>
            <person name="Yan X."/>
            <person name="He Y."/>
            <person name="Liu Y."/>
            <person name="Wang X."/>
            <person name="Xiang C."/>
            <person name="Varshney R.K."/>
            <person name="Ding H."/>
            <person name="Gao S."/>
            <person name="Zong X."/>
        </authorList>
    </citation>
    <scope>NUCLEOTIDE SEQUENCE [LARGE SCALE GENOMIC DNA]</scope>
    <source>
        <strain evidence="7 8">cv. Zhongwan 6</strain>
    </source>
</reference>
<dbReference type="Proteomes" id="UP001058974">
    <property type="component" value="Chromosome 2"/>
</dbReference>
<organism evidence="7 8">
    <name type="scientific">Pisum sativum</name>
    <name type="common">Garden pea</name>
    <name type="synonym">Lathyrus oleraceus</name>
    <dbReference type="NCBI Taxonomy" id="3888"/>
    <lineage>
        <taxon>Eukaryota</taxon>
        <taxon>Viridiplantae</taxon>
        <taxon>Streptophyta</taxon>
        <taxon>Embryophyta</taxon>
        <taxon>Tracheophyta</taxon>
        <taxon>Spermatophyta</taxon>
        <taxon>Magnoliopsida</taxon>
        <taxon>eudicotyledons</taxon>
        <taxon>Gunneridae</taxon>
        <taxon>Pentapetalae</taxon>
        <taxon>rosids</taxon>
        <taxon>fabids</taxon>
        <taxon>Fabales</taxon>
        <taxon>Fabaceae</taxon>
        <taxon>Papilionoideae</taxon>
        <taxon>50 kb inversion clade</taxon>
        <taxon>NPAAA clade</taxon>
        <taxon>Hologalegina</taxon>
        <taxon>IRL clade</taxon>
        <taxon>Fabeae</taxon>
        <taxon>Lathyrus</taxon>
    </lineage>
</organism>
<name>A0A9D4YB75_PEA</name>
<comment type="caution">
    <text evidence="7">The sequence shown here is derived from an EMBL/GenBank/DDBJ whole genome shotgun (WGS) entry which is preliminary data.</text>
</comment>
<dbReference type="GO" id="GO:0006508">
    <property type="term" value="P:proteolysis"/>
    <property type="evidence" value="ECO:0007669"/>
    <property type="project" value="InterPro"/>
</dbReference>
<dbReference type="InterPro" id="IPR037045">
    <property type="entry name" value="S8pro/Inhibitor_I9_sf"/>
</dbReference>
<evidence type="ECO:0000256" key="5">
    <source>
        <dbReference type="SAM" id="SignalP"/>
    </source>
</evidence>
<dbReference type="InterPro" id="IPR045051">
    <property type="entry name" value="SBT"/>
</dbReference>